<name>K1Z456_9BACT</name>
<protein>
    <submittedName>
        <fullName evidence="1">Uncharacterized protein</fullName>
    </submittedName>
</protein>
<dbReference type="AlphaFoldDB" id="K1Z456"/>
<evidence type="ECO:0000313" key="1">
    <source>
        <dbReference type="EMBL" id="EKD44327.1"/>
    </source>
</evidence>
<gene>
    <name evidence="1" type="ORF">ACD_71C00179G0022</name>
</gene>
<organism evidence="1">
    <name type="scientific">uncultured bacterium</name>
    <name type="common">gcode 4</name>
    <dbReference type="NCBI Taxonomy" id="1234023"/>
    <lineage>
        <taxon>Bacteria</taxon>
        <taxon>environmental samples</taxon>
    </lineage>
</organism>
<reference evidence="1" key="1">
    <citation type="journal article" date="2012" name="Science">
        <title>Fermentation, hydrogen, and sulfur metabolism in multiple uncultivated bacterial phyla.</title>
        <authorList>
            <person name="Wrighton K.C."/>
            <person name="Thomas B.C."/>
            <person name="Sharon I."/>
            <person name="Miller C.S."/>
            <person name="Castelle C.J."/>
            <person name="VerBerkmoes N.C."/>
            <person name="Wilkins M.J."/>
            <person name="Hettich R.L."/>
            <person name="Lipton M.S."/>
            <person name="Williams K.H."/>
            <person name="Long P.E."/>
            <person name="Banfield J.F."/>
        </authorList>
    </citation>
    <scope>NUCLEOTIDE SEQUENCE [LARGE SCALE GENOMIC DNA]</scope>
</reference>
<dbReference type="EMBL" id="AMFJ01028910">
    <property type="protein sequence ID" value="EKD44327.1"/>
    <property type="molecule type" value="Genomic_DNA"/>
</dbReference>
<accession>K1Z456</accession>
<proteinExistence type="predicted"/>
<comment type="caution">
    <text evidence="1">The sequence shown here is derived from an EMBL/GenBank/DDBJ whole genome shotgun (WGS) entry which is preliminary data.</text>
</comment>
<sequence length="502" mass="60230">MSKTQNKWIWTENKPGHLYSVLESWGEEFFQSFQENEGRKVASWFFDNWVFGNYHPYFVKLTRKLKEQFPTSKLLTGSISTNKEYCDFLEFRYQRWLESKFSEGLKNGKHIEPAYLFIFHPNEGFFADLYNMPEGDEKIQKELLIFGIAFSKDDVQMYGGRYVFVYDSTRIENSYTLSSSTKKLSRGTSRGNSSVRIEDQNEMDYYEYLEQKELLEKENKDHPWRLWIPFKNNWETTLEYRPITKSSARIVEEKKIEFTPCLHFNKNDGCENDEVVKNSWKSWVKDSFDLKNDLYFFSKENGEKEGYFIQYLGHFFDEKTRWFKKEFQTLYDVQDEIQKLDLTNTDSSKKPKLPWIANKSIESLFRAMDYKYAFLLFWKDYWKVNRKSEGWYSITKRSRNFSGGNAYPLLLSIWMNLEEKINGIVDECKKFISFSFSSETGIDFESFKREISKRIDEYVDERRTELSTKVLLMCETEFLALTETNEKTWDSRNHLTKKKSLK</sequence>